<evidence type="ECO:0000256" key="2">
    <source>
        <dbReference type="ARBA" id="ARBA00022801"/>
    </source>
</evidence>
<evidence type="ECO:0000313" key="5">
    <source>
        <dbReference type="Proteomes" id="UP001175271"/>
    </source>
</evidence>
<dbReference type="PROSITE" id="PS50011">
    <property type="entry name" value="PROTEIN_KINASE_DOM"/>
    <property type="match status" value="1"/>
</dbReference>
<dbReference type="PANTHER" id="PTHR11909">
    <property type="entry name" value="CASEIN KINASE-RELATED"/>
    <property type="match status" value="1"/>
</dbReference>
<dbReference type="SUPFAM" id="SSF56112">
    <property type="entry name" value="Protein kinase-like (PK-like)"/>
    <property type="match status" value="1"/>
</dbReference>
<keyword evidence="2" id="KW-0378">Hydrolase</keyword>
<dbReference type="GO" id="GO:0004531">
    <property type="term" value="F:deoxyribonuclease II activity"/>
    <property type="evidence" value="ECO:0007669"/>
    <property type="project" value="InterPro"/>
</dbReference>
<dbReference type="Proteomes" id="UP001175271">
    <property type="component" value="Unassembled WGS sequence"/>
</dbReference>
<evidence type="ECO:0000313" key="4">
    <source>
        <dbReference type="EMBL" id="KAK0412831.1"/>
    </source>
</evidence>
<accession>A0AA39LWJ3</accession>
<dbReference type="Gene3D" id="1.10.510.10">
    <property type="entry name" value="Transferase(Phosphotransferase) domain 1"/>
    <property type="match status" value="1"/>
</dbReference>
<dbReference type="InterPro" id="IPR050235">
    <property type="entry name" value="CK1_Ser-Thr_kinase"/>
</dbReference>
<dbReference type="InterPro" id="IPR004947">
    <property type="entry name" value="DNase_II"/>
</dbReference>
<dbReference type="InterPro" id="IPR000719">
    <property type="entry name" value="Prot_kinase_dom"/>
</dbReference>
<comment type="similarity">
    <text evidence="1">Belongs to the DNase II family.</text>
</comment>
<dbReference type="Pfam" id="PF00069">
    <property type="entry name" value="Pkinase"/>
    <property type="match status" value="1"/>
</dbReference>
<feature type="domain" description="Protein kinase" evidence="3">
    <location>
        <begin position="1"/>
        <end position="299"/>
    </location>
</feature>
<dbReference type="InterPro" id="IPR011009">
    <property type="entry name" value="Kinase-like_dom_sf"/>
</dbReference>
<sequence length="1867" mass="213875">MPPSECESFSARSVASVSTRSAPALRQNAVVNDAWIVQRFLNDSVLLVKSSNHNNVFGAMTIEPWSQAELETLRYDIYLLRLMQNSKHVPRIFESGSIQGYNYMVTSLHGQNLDQLRESMPSKRFTTGTSLRIALQAVDALADLHSAGFVHRNVKPSIFCFGGTASTLRTLQLVDFSLVRQTVVSPQLRTSELRRARERVVFRGSPRYCSVNVHRLKEPTTHDDLISVLFMTVEMITGKLPWDYKKRKDIPAVKKESPTELIFENCPNELVDLYQQLTSLTYYEPSNYSQISKTITKALTDRRIDLEDAYDWEEGGRYFYYKLKQERERMKEQNAAGSMVTALSHAFTSTDTDELYIPEVSDINTLDRKPIDYRRMPATAVHFKNIMDLKIPLPTLYGEYVFGLSKGDLPAGYKPVQDAKETQRLAALYLVRHMRKAEKRVSLVISVDGQMTLTAPGNTYFYFPIDKTKEGYTIYELSDRGYIVHKHAEQEWTYVHKKTENEQEYEAKIRTLEDMIGSRLHLLKVDAEYCASFGNDDYILELNYVFAAIMGRGAFINNRAEVEEMKPSIMQFLREIKSLDGRHLEMRTRMLETLGSRDRYNLFRDHPVSVQGMDVILKEICESRWLEDASVTAEATYEGTTKTYRTVSALEQREFLRRRTRIIVIILMDASNQWSVVVEDREEQRTKLYLSPSVGSEPIKEYVNKICKELRRPGEHSWAEEYIEELSGPYAQSNALFKVFQLLTKELNLAWPVLKREYIMNIALGLSEDQPTRLFQERMIVDKFEGPLSTEISTESLEGFPHRWTRELLRVAMVEMITSMQKGADVSLLSPEAFGTSGEATCLEAGDCHDFLHFTKNDGTPHPAMIIIVQVEDAWQYHFTSIKDKVHFKIGREGDDDQSVEAVWSTLYTGVRFEDLRRIPQIVTAQYDCAAYALYHAFREQTGSANLYEDFVSSVREEHLLKDLRDAVNEWIRNVFPFEVEYAEGYYSPRIASMEYYRRSHEVLFERIPEEAKRVAGRKRRSGGDTSTYRTIREIIKKHGLELTAEDLLSLRLGEKATTNAVLESIAIPVIAKKGKAHFTLIRPSFFTSGDINKKGERNALGRKVVKEKAAISLEEKVKRLVWDNILIPYMEGDTWKLAYVAFKDKKLSVYFMGGTSPTDDMKTKIMTFAKNLFGSTPEEKTCDGWPQGYEYQMSRIIFAAAEVIHYATQLTVANDMQQVSKICEHNYGKMELDRVGLRISQGAEQRYPESYGQIVELHQRSIFSKKLEDTARASLAEQADRKMYNRERVTRVFAFGPFGGQKIDIVKEECVGNVVELLLKKTGIYGLYDRPSGERCHDYKTVHLRYYRDKWQLTIGDDKTDLLEDDNKCKGDRLKCLIWVVIKISDGAKFNAEMLNDVPEDDTLEDAVFRVDMRWAILQARYKAHQQFYCKTAKDDGIQWLLTMKKANHHIYVSFENGKWGETKFRTVAEERLQSKISALDRTFAACETETNYGGVSCEAMNDQSRVPKGGKYENSRENIQDALYAHSKVVFMESVFDDRRTFGAIVAHSLPGLDEACLEKSYEECRKKISHALQQHALCLSVDSTTLNAHRTFMQAVKGIYTTPTYLHVTPDMAELVQFLKDSAPATAASEPIKFDAAKSLEQLKIDYPNIFEQNFKIGNEDLIAIYQTPQATDNFMESKMNAWTGIDLCEYVAERMGVPVMCFSYPSGGVPKISNYSASTAVMNMGDLVNPFLLPQKVENEELKFEEDVKSGRDHSKFAIPLPMNGQHWVCVSDLNRHGEQTERGGSMICLQDAELSQSLRCHALPGDVYEKKLETRTINGELRPKWVLVKKKLTDSEIKEWYPDCDESDIEAVVKHLNGKHGV</sequence>
<dbReference type="GO" id="GO:0004672">
    <property type="term" value="F:protein kinase activity"/>
    <property type="evidence" value="ECO:0007669"/>
    <property type="project" value="InterPro"/>
</dbReference>
<organism evidence="4 5">
    <name type="scientific">Steinernema hermaphroditum</name>
    <dbReference type="NCBI Taxonomy" id="289476"/>
    <lineage>
        <taxon>Eukaryota</taxon>
        <taxon>Metazoa</taxon>
        <taxon>Ecdysozoa</taxon>
        <taxon>Nematoda</taxon>
        <taxon>Chromadorea</taxon>
        <taxon>Rhabditida</taxon>
        <taxon>Tylenchina</taxon>
        <taxon>Panagrolaimomorpha</taxon>
        <taxon>Strongyloidoidea</taxon>
        <taxon>Steinernematidae</taxon>
        <taxon>Steinernema</taxon>
    </lineage>
</organism>
<comment type="caution">
    <text evidence="4">The sequence shown here is derived from an EMBL/GenBank/DDBJ whole genome shotgun (WGS) entry which is preliminary data.</text>
</comment>
<evidence type="ECO:0000256" key="1">
    <source>
        <dbReference type="ARBA" id="ARBA00007527"/>
    </source>
</evidence>
<protein>
    <recommendedName>
        <fullName evidence="3">Protein kinase domain-containing protein</fullName>
    </recommendedName>
</protein>
<dbReference type="Pfam" id="PF03265">
    <property type="entry name" value="DNase_II"/>
    <property type="match status" value="1"/>
</dbReference>
<dbReference type="EMBL" id="JAUCMV010000003">
    <property type="protein sequence ID" value="KAK0412831.1"/>
    <property type="molecule type" value="Genomic_DNA"/>
</dbReference>
<reference evidence="4" key="1">
    <citation type="submission" date="2023-06" db="EMBL/GenBank/DDBJ databases">
        <title>Genomic analysis of the entomopathogenic nematode Steinernema hermaphroditum.</title>
        <authorList>
            <person name="Schwarz E.M."/>
            <person name="Heppert J.K."/>
            <person name="Baniya A."/>
            <person name="Schwartz H.T."/>
            <person name="Tan C.-H."/>
            <person name="Antoshechkin I."/>
            <person name="Sternberg P.W."/>
            <person name="Goodrich-Blair H."/>
            <person name="Dillman A.R."/>
        </authorList>
    </citation>
    <scope>NUCLEOTIDE SEQUENCE</scope>
    <source>
        <strain evidence="4">PS9179</strain>
        <tissue evidence="4">Whole animal</tissue>
    </source>
</reference>
<dbReference type="SMART" id="SM00220">
    <property type="entry name" value="S_TKc"/>
    <property type="match status" value="1"/>
</dbReference>
<dbReference type="GO" id="GO:0005524">
    <property type="term" value="F:ATP binding"/>
    <property type="evidence" value="ECO:0007669"/>
    <property type="project" value="InterPro"/>
</dbReference>
<proteinExistence type="inferred from homology"/>
<name>A0AA39LWJ3_9BILA</name>
<evidence type="ECO:0000259" key="3">
    <source>
        <dbReference type="PROSITE" id="PS50011"/>
    </source>
</evidence>
<keyword evidence="5" id="KW-1185">Reference proteome</keyword>
<gene>
    <name evidence="4" type="ORF">QR680_006436</name>
</gene>